<dbReference type="GO" id="GO:0006637">
    <property type="term" value="P:acyl-CoA metabolic process"/>
    <property type="evidence" value="ECO:0007669"/>
    <property type="project" value="TreeGrafter"/>
</dbReference>
<dbReference type="KEGG" id="seds:AAY24_00300"/>
<dbReference type="GO" id="GO:0006633">
    <property type="term" value="P:fatty acid biosynthetic process"/>
    <property type="evidence" value="ECO:0007669"/>
    <property type="project" value="TreeGrafter"/>
</dbReference>
<keyword evidence="2" id="KW-0436">Ligase</keyword>
<dbReference type="GO" id="GO:0005524">
    <property type="term" value="F:ATP binding"/>
    <property type="evidence" value="ECO:0007669"/>
    <property type="project" value="UniProtKB-KW"/>
</dbReference>
<proteinExistence type="inferred from homology"/>
<reference evidence="7 8" key="1">
    <citation type="journal article" date="2015" name="Genome Announc.">
        <title>Complete Genome Sequence of Sedimenticola thiotaurini Strain SIP-G1, a Polyphosphate- and Polyhydroxyalkanoate-Accumulating Sulfur-Oxidizing Gammaproteobacterium Isolated from Salt Marsh Sediments.</title>
        <authorList>
            <person name="Flood B.E."/>
            <person name="Jones D.S."/>
            <person name="Bailey J.V."/>
        </authorList>
    </citation>
    <scope>NUCLEOTIDE SEQUENCE [LARGE SCALE GENOMIC DNA]</scope>
    <source>
        <strain evidence="7 8">SIP-G1</strain>
    </source>
</reference>
<comment type="similarity">
    <text evidence="1">Belongs to the ATP-dependent AMP-binding enzyme family.</text>
</comment>
<gene>
    <name evidence="7" type="ORF">AAY24_00300</name>
</gene>
<dbReference type="PROSITE" id="PS00455">
    <property type="entry name" value="AMP_BINDING"/>
    <property type="match status" value="1"/>
</dbReference>
<evidence type="ECO:0000313" key="7">
    <source>
        <dbReference type="EMBL" id="AKH21953.1"/>
    </source>
</evidence>
<dbReference type="InterPro" id="IPR042099">
    <property type="entry name" value="ANL_N_sf"/>
</dbReference>
<evidence type="ECO:0000256" key="1">
    <source>
        <dbReference type="ARBA" id="ARBA00006432"/>
    </source>
</evidence>
<keyword evidence="8" id="KW-1185">Reference proteome</keyword>
<evidence type="ECO:0000256" key="2">
    <source>
        <dbReference type="ARBA" id="ARBA00022598"/>
    </source>
</evidence>
<dbReference type="InterPro" id="IPR020845">
    <property type="entry name" value="AMP-binding_CS"/>
</dbReference>
<dbReference type="PANTHER" id="PTHR43605">
    <property type="entry name" value="ACYL-COENZYME A SYNTHETASE"/>
    <property type="match status" value="1"/>
</dbReference>
<dbReference type="PANTHER" id="PTHR43605:SF10">
    <property type="entry name" value="ACYL-COA SYNTHETASE MEDIUM CHAIN FAMILY MEMBER 3"/>
    <property type="match status" value="1"/>
</dbReference>
<dbReference type="GO" id="GO:0015645">
    <property type="term" value="F:fatty acid ligase activity"/>
    <property type="evidence" value="ECO:0007669"/>
    <property type="project" value="TreeGrafter"/>
</dbReference>
<dbReference type="InterPro" id="IPR025110">
    <property type="entry name" value="AMP-bd_C"/>
</dbReference>
<organism evidence="7 8">
    <name type="scientific">Sedimenticola thiotaurini</name>
    <dbReference type="NCBI Taxonomy" id="1543721"/>
    <lineage>
        <taxon>Bacteria</taxon>
        <taxon>Pseudomonadati</taxon>
        <taxon>Pseudomonadota</taxon>
        <taxon>Gammaproteobacteria</taxon>
        <taxon>Chromatiales</taxon>
        <taxon>Sedimenticolaceae</taxon>
        <taxon>Sedimenticola</taxon>
    </lineage>
</organism>
<protein>
    <recommendedName>
        <fullName evidence="9">AMP-dependent synthetase</fullName>
    </recommendedName>
</protein>
<dbReference type="Gene3D" id="3.40.50.12780">
    <property type="entry name" value="N-terminal domain of ligase-like"/>
    <property type="match status" value="1"/>
</dbReference>
<accession>A0A0F7K4P9</accession>
<dbReference type="GO" id="GO:0016405">
    <property type="term" value="F:CoA-ligase activity"/>
    <property type="evidence" value="ECO:0007669"/>
    <property type="project" value="UniProtKB-ARBA"/>
</dbReference>
<keyword evidence="4" id="KW-0067">ATP-binding</keyword>
<feature type="domain" description="AMP-binding enzyme C-terminal" evidence="6">
    <location>
        <begin position="460"/>
        <end position="538"/>
    </location>
</feature>
<dbReference type="GO" id="GO:0004321">
    <property type="term" value="F:fatty-acyl-CoA synthase activity"/>
    <property type="evidence" value="ECO:0007669"/>
    <property type="project" value="TreeGrafter"/>
</dbReference>
<dbReference type="Gene3D" id="3.30.300.30">
    <property type="match status" value="1"/>
</dbReference>
<dbReference type="InterPro" id="IPR051087">
    <property type="entry name" value="Mitochondrial_ACSM"/>
</dbReference>
<evidence type="ECO:0008006" key="9">
    <source>
        <dbReference type="Google" id="ProtNLM"/>
    </source>
</evidence>
<feature type="domain" description="AMP-dependent synthetase/ligase" evidence="5">
    <location>
        <begin position="44"/>
        <end position="410"/>
    </location>
</feature>
<evidence type="ECO:0000259" key="6">
    <source>
        <dbReference type="Pfam" id="PF13193"/>
    </source>
</evidence>
<dbReference type="Pfam" id="PF00501">
    <property type="entry name" value="AMP-binding"/>
    <property type="match status" value="1"/>
</dbReference>
<dbReference type="EMBL" id="CP011412">
    <property type="protein sequence ID" value="AKH21953.1"/>
    <property type="molecule type" value="Genomic_DNA"/>
</dbReference>
<dbReference type="Proteomes" id="UP000034410">
    <property type="component" value="Chromosome"/>
</dbReference>
<evidence type="ECO:0000313" key="8">
    <source>
        <dbReference type="Proteomes" id="UP000034410"/>
    </source>
</evidence>
<dbReference type="SUPFAM" id="SSF56801">
    <property type="entry name" value="Acetyl-CoA synthetase-like"/>
    <property type="match status" value="1"/>
</dbReference>
<evidence type="ECO:0000259" key="5">
    <source>
        <dbReference type="Pfam" id="PF00501"/>
    </source>
</evidence>
<dbReference type="InterPro" id="IPR000873">
    <property type="entry name" value="AMP-dep_synth/lig_dom"/>
</dbReference>
<name>A0A0F7K4P9_9GAMM</name>
<evidence type="ECO:0000256" key="3">
    <source>
        <dbReference type="ARBA" id="ARBA00022741"/>
    </source>
</evidence>
<dbReference type="InterPro" id="IPR045851">
    <property type="entry name" value="AMP-bd_C_sf"/>
</dbReference>
<dbReference type="Pfam" id="PF13193">
    <property type="entry name" value="AMP-binding_C"/>
    <property type="match status" value="1"/>
</dbReference>
<sequence length="556" mass="60883">MNPDALKASIGEPVTYERVIEHFRIDIPEYYNMAGDTVLRQVEAGNGEAIALIAEHADGLINRFSYAELAERSARLSNLFQELGVGRGTVVACYLGAGLEAALTYLAVFRLGGIVAPLSQLYGPDTVIHALVDSGATILVSESDLWARIAEQQNRCPDLATVVLTDPDGQQGIVDFNQYQRFSSDAHLESTRAVEPALLLYTSGSTGMPKGILHAHRILRGYLASVSLFYELEMNRPGAVLWTPSDWSWVAGIFNVMLTGWFFGQTVVASRARFSAEGSFELMARHGVTHCFLTPTALKRMAAIDDPYGRWPDLAIRSIGTGGEPLPSAVLAWGDKVLNVPINEFYGLTEVNHLIGNCRTLFPVRPGSMGKAYPGHVVAIIDQAGDPVADGEMGEIAARDDDPTLFLGYWNQLGRTASMRVGRWVRTGDLGYRDSDGYFWYHGRNDDLIKSAGYRIGPAEVEDALVEHPAIDEAAVVGSPDPDRGQVVKAFVRLAAGHAPSAELAREIQLHVKRCLAAYKYPRKIEFVSDFPLTSTGKINRKALRLKELAENSNYK</sequence>
<evidence type="ECO:0000256" key="4">
    <source>
        <dbReference type="ARBA" id="ARBA00022840"/>
    </source>
</evidence>
<dbReference type="PATRIC" id="fig|1543721.4.peg.64"/>
<keyword evidence="3" id="KW-0547">Nucleotide-binding</keyword>
<dbReference type="AlphaFoldDB" id="A0A0F7K4P9"/>
<dbReference type="FunFam" id="3.30.300.30:FF:000005">
    <property type="entry name" value="Acyl-coenzyme A synthetase ACSM5, mitochondrial"/>
    <property type="match status" value="1"/>
</dbReference>